<evidence type="ECO:0000313" key="2">
    <source>
        <dbReference type="Proteomes" id="UP000198814"/>
    </source>
</evidence>
<gene>
    <name evidence="1" type="ORF">SAMN05216333_10145</name>
</gene>
<dbReference type="OrthoDB" id="9181737at2"/>
<sequence>MDEKEKIPDFDFDQWSRIAREEPEKFEAMRQDMINELIAQAPDHLKPRMTGLQWQVDQIRKQAGNPMAACLLISQKMWANVLGETGLFKALQEPKKILHTLEQAPAGKVLSFERPKSGK</sequence>
<dbReference type="Pfam" id="PF11333">
    <property type="entry name" value="DUF3135"/>
    <property type="match status" value="1"/>
</dbReference>
<dbReference type="STRING" id="42354.SAMN05216333_10145"/>
<name>A0A1H8J0Z2_9PROT</name>
<dbReference type="InterPro" id="IPR021482">
    <property type="entry name" value="DUF3135"/>
</dbReference>
<reference evidence="2" key="1">
    <citation type="submission" date="2016-10" db="EMBL/GenBank/DDBJ databases">
        <authorList>
            <person name="Varghese N."/>
            <person name="Submissions S."/>
        </authorList>
    </citation>
    <scope>NUCLEOTIDE SEQUENCE [LARGE SCALE GENOMIC DNA]</scope>
    <source>
        <strain evidence="2">Nm76</strain>
    </source>
</reference>
<accession>A0A1H8J0Z2</accession>
<keyword evidence="2" id="KW-1185">Reference proteome</keyword>
<evidence type="ECO:0000313" key="1">
    <source>
        <dbReference type="EMBL" id="SEN73827.1"/>
    </source>
</evidence>
<organism evidence="1 2">
    <name type="scientific">Nitrosomonas oligotropha</name>
    <dbReference type="NCBI Taxonomy" id="42354"/>
    <lineage>
        <taxon>Bacteria</taxon>
        <taxon>Pseudomonadati</taxon>
        <taxon>Pseudomonadota</taxon>
        <taxon>Betaproteobacteria</taxon>
        <taxon>Nitrosomonadales</taxon>
        <taxon>Nitrosomonadaceae</taxon>
        <taxon>Nitrosomonas</taxon>
    </lineage>
</organism>
<dbReference type="RefSeq" id="WP_090315173.1">
    <property type="nucleotide sequence ID" value="NZ_FNOE01000001.1"/>
</dbReference>
<proteinExistence type="predicted"/>
<protein>
    <recommendedName>
        <fullName evidence="3">DUF3135 domain-containing protein</fullName>
    </recommendedName>
</protein>
<dbReference type="Proteomes" id="UP000198814">
    <property type="component" value="Unassembled WGS sequence"/>
</dbReference>
<dbReference type="EMBL" id="FODO01000001">
    <property type="protein sequence ID" value="SEN73827.1"/>
    <property type="molecule type" value="Genomic_DNA"/>
</dbReference>
<evidence type="ECO:0008006" key="3">
    <source>
        <dbReference type="Google" id="ProtNLM"/>
    </source>
</evidence>
<dbReference type="AlphaFoldDB" id="A0A1H8J0Z2"/>